<feature type="domain" description="RING-type" evidence="6">
    <location>
        <begin position="246"/>
        <end position="312"/>
    </location>
</feature>
<dbReference type="AlphaFoldDB" id="A0A316Z757"/>
<evidence type="ECO:0000256" key="4">
    <source>
        <dbReference type="PROSITE-ProRule" id="PRU00175"/>
    </source>
</evidence>
<dbReference type="SUPFAM" id="SSF57850">
    <property type="entry name" value="RING/U-box"/>
    <property type="match status" value="1"/>
</dbReference>
<feature type="compositionally biased region" description="Low complexity" evidence="5">
    <location>
        <begin position="1"/>
        <end position="36"/>
    </location>
</feature>
<name>A0A316Z757_9BASI</name>
<protein>
    <recommendedName>
        <fullName evidence="6">RING-type domain-containing protein</fullName>
    </recommendedName>
</protein>
<dbReference type="EMBL" id="KZ819297">
    <property type="protein sequence ID" value="PWN96904.1"/>
    <property type="molecule type" value="Genomic_DNA"/>
</dbReference>
<dbReference type="STRING" id="58919.A0A316Z757"/>
<evidence type="ECO:0000256" key="1">
    <source>
        <dbReference type="ARBA" id="ARBA00022723"/>
    </source>
</evidence>
<organism evidence="7 8">
    <name type="scientific">Tilletiopsis washingtonensis</name>
    <dbReference type="NCBI Taxonomy" id="58919"/>
    <lineage>
        <taxon>Eukaryota</taxon>
        <taxon>Fungi</taxon>
        <taxon>Dikarya</taxon>
        <taxon>Basidiomycota</taxon>
        <taxon>Ustilaginomycotina</taxon>
        <taxon>Exobasidiomycetes</taxon>
        <taxon>Entylomatales</taxon>
        <taxon>Entylomatales incertae sedis</taxon>
        <taxon>Tilletiopsis</taxon>
    </lineage>
</organism>
<feature type="compositionally biased region" description="Low complexity" evidence="5">
    <location>
        <begin position="66"/>
        <end position="78"/>
    </location>
</feature>
<feature type="region of interest" description="Disordered" evidence="5">
    <location>
        <begin position="461"/>
        <end position="528"/>
    </location>
</feature>
<keyword evidence="1" id="KW-0479">Metal-binding</keyword>
<dbReference type="Gene3D" id="3.30.40.10">
    <property type="entry name" value="Zinc/RING finger domain, C3HC4 (zinc finger)"/>
    <property type="match status" value="1"/>
</dbReference>
<evidence type="ECO:0000256" key="5">
    <source>
        <dbReference type="SAM" id="MobiDB-lite"/>
    </source>
</evidence>
<keyword evidence="8" id="KW-1185">Reference proteome</keyword>
<feature type="region of interest" description="Disordered" evidence="5">
    <location>
        <begin position="1"/>
        <end position="129"/>
    </location>
</feature>
<reference evidence="7 8" key="1">
    <citation type="journal article" date="2018" name="Mol. Biol. Evol.">
        <title>Broad Genomic Sampling Reveals a Smut Pathogenic Ancestry of the Fungal Clade Ustilaginomycotina.</title>
        <authorList>
            <person name="Kijpornyongpan T."/>
            <person name="Mondo S.J."/>
            <person name="Barry K."/>
            <person name="Sandor L."/>
            <person name="Lee J."/>
            <person name="Lipzen A."/>
            <person name="Pangilinan J."/>
            <person name="LaButti K."/>
            <person name="Hainaut M."/>
            <person name="Henrissat B."/>
            <person name="Grigoriev I.V."/>
            <person name="Spatafora J.W."/>
            <person name="Aime M.C."/>
        </authorList>
    </citation>
    <scope>NUCLEOTIDE SEQUENCE [LARGE SCALE GENOMIC DNA]</scope>
    <source>
        <strain evidence="7 8">MCA 4186</strain>
    </source>
</reference>
<dbReference type="OrthoDB" id="6105938at2759"/>
<dbReference type="GO" id="GO:0008270">
    <property type="term" value="F:zinc ion binding"/>
    <property type="evidence" value="ECO:0007669"/>
    <property type="project" value="UniProtKB-KW"/>
</dbReference>
<evidence type="ECO:0000313" key="8">
    <source>
        <dbReference type="Proteomes" id="UP000245946"/>
    </source>
</evidence>
<feature type="compositionally biased region" description="Low complexity" evidence="5">
    <location>
        <begin position="167"/>
        <end position="180"/>
    </location>
</feature>
<accession>A0A316Z757</accession>
<proteinExistence type="predicted"/>
<evidence type="ECO:0000256" key="2">
    <source>
        <dbReference type="ARBA" id="ARBA00022771"/>
    </source>
</evidence>
<dbReference type="PANTHER" id="PTHR12109">
    <property type="entry name" value="RING FINGER PROTEIN 141-RELATED"/>
    <property type="match status" value="1"/>
</dbReference>
<dbReference type="InterPro" id="IPR013083">
    <property type="entry name" value="Znf_RING/FYVE/PHD"/>
</dbReference>
<dbReference type="InterPro" id="IPR047126">
    <property type="entry name" value="RNF141-like"/>
</dbReference>
<dbReference type="SMART" id="SM00184">
    <property type="entry name" value="RING"/>
    <property type="match status" value="1"/>
</dbReference>
<feature type="compositionally biased region" description="Acidic residues" evidence="5">
    <location>
        <begin position="55"/>
        <end position="65"/>
    </location>
</feature>
<keyword evidence="3" id="KW-0862">Zinc</keyword>
<feature type="region of interest" description="Disordered" evidence="5">
    <location>
        <begin position="160"/>
        <end position="203"/>
    </location>
</feature>
<dbReference type="PROSITE" id="PS50089">
    <property type="entry name" value="ZF_RING_2"/>
    <property type="match status" value="1"/>
</dbReference>
<evidence type="ECO:0000259" key="6">
    <source>
        <dbReference type="PROSITE" id="PS50089"/>
    </source>
</evidence>
<dbReference type="InterPro" id="IPR017907">
    <property type="entry name" value="Znf_RING_CS"/>
</dbReference>
<evidence type="ECO:0000313" key="7">
    <source>
        <dbReference type="EMBL" id="PWN96904.1"/>
    </source>
</evidence>
<dbReference type="Pfam" id="PF13923">
    <property type="entry name" value="zf-C3HC4_2"/>
    <property type="match status" value="1"/>
</dbReference>
<feature type="compositionally biased region" description="Low complexity" evidence="5">
    <location>
        <begin position="117"/>
        <end position="129"/>
    </location>
</feature>
<feature type="compositionally biased region" description="Basic and acidic residues" evidence="5">
    <location>
        <begin position="507"/>
        <end position="522"/>
    </location>
</feature>
<dbReference type="Proteomes" id="UP000245946">
    <property type="component" value="Unassembled WGS sequence"/>
</dbReference>
<dbReference type="GeneID" id="37273343"/>
<evidence type="ECO:0000256" key="3">
    <source>
        <dbReference type="ARBA" id="ARBA00022833"/>
    </source>
</evidence>
<feature type="compositionally biased region" description="Acidic residues" evidence="5">
    <location>
        <begin position="462"/>
        <end position="475"/>
    </location>
</feature>
<dbReference type="PROSITE" id="PS00518">
    <property type="entry name" value="ZF_RING_1"/>
    <property type="match status" value="1"/>
</dbReference>
<gene>
    <name evidence="7" type="ORF">FA09DRAFT_71930</name>
</gene>
<keyword evidence="2 4" id="KW-0863">Zinc-finger</keyword>
<dbReference type="RefSeq" id="XP_025597183.1">
    <property type="nucleotide sequence ID" value="XM_025745799.1"/>
</dbReference>
<sequence>MPDAARASTSRAQRAGSSSSGSATARARVLRSRSASGSHSAERQRWSLSPSQLDERDEDEDDEAEPPAVVSAAASTTAGTPSPRPEPRPARRQMQADESVEFIEVRPPKRQRLRSPSVQAAAGSSRAVASVEPISNRARSRSNGLMTLDEENRLASGLSGLATPLRGSVSPVKTTSTSPKGKGKASEQPAANPANVLEEAEPILEGSTPDQLRAEMLSLRHELASKNEFIEATRSTVDATQSAMTCHVCFDLAWRPQVLTCGHVFCARCLIDWFKKPLQDELGPPAHMRGAERTTYENRATRKRKKICPGCRARVINPPIELFAVKDLLETIDKAVRAGQGRGGEGEEEPDAEAKGETLPAGAALWQNIFSDGPPPPPIIHDLEDGVDRCGVCTSEVVGGYCQNADCGHYYSEEDDGDGDDFDDGHFEPGAHEYLANLMGAHHGRAAPAGRRYDDVAILTDSESDDNSVDEYLDDEDRRDHEDFIVDSGDEDADDQARLARHRARLDRRQAARDRRDIDRARRAAGRA</sequence>
<dbReference type="InterPro" id="IPR001841">
    <property type="entry name" value="Znf_RING"/>
</dbReference>